<gene>
    <name evidence="3" type="ORF">CM83_102279</name>
</gene>
<dbReference type="SUPFAM" id="SSF46689">
    <property type="entry name" value="Homeodomain-like"/>
    <property type="match status" value="1"/>
</dbReference>
<comment type="subcellular location">
    <subcellularLocation>
        <location evidence="1">Nucleus</location>
    </subcellularLocation>
</comment>
<reference evidence="3" key="1">
    <citation type="journal article" date="2014" name="PLoS ONE">
        <title>Transcriptome-Based Identification of ABC Transporters in the Western Tarnished Plant Bug Lygus hesperus.</title>
        <authorList>
            <person name="Hull J.J."/>
            <person name="Chaney K."/>
            <person name="Geib S.M."/>
            <person name="Fabrick J.A."/>
            <person name="Brent C.S."/>
            <person name="Walsh D."/>
            <person name="Lavine L.C."/>
        </authorList>
    </citation>
    <scope>NUCLEOTIDE SEQUENCE</scope>
</reference>
<dbReference type="PANTHER" id="PTHR47326:SF1">
    <property type="entry name" value="HTH PSQ-TYPE DOMAIN-CONTAINING PROTEIN"/>
    <property type="match status" value="1"/>
</dbReference>
<proteinExistence type="predicted"/>
<feature type="non-terminal residue" evidence="3">
    <location>
        <position position="1"/>
    </location>
</feature>
<protein>
    <recommendedName>
        <fullName evidence="2">DUF4817 domain-containing protein</fullName>
    </recommendedName>
</protein>
<dbReference type="GO" id="GO:0005634">
    <property type="term" value="C:nucleus"/>
    <property type="evidence" value="ECO:0007669"/>
    <property type="project" value="UniProtKB-SubCell"/>
</dbReference>
<dbReference type="AlphaFoldDB" id="A0A0A9Y4G6"/>
<name>A0A0A9Y4G6_LYGHE</name>
<dbReference type="PANTHER" id="PTHR47326">
    <property type="entry name" value="TRANSPOSABLE ELEMENT TC3 TRANSPOSASE-LIKE PROTEIN"/>
    <property type="match status" value="1"/>
</dbReference>
<sequence>WGHQKGPVRTVGMCHLVYIMTEWGVRHRVFAFEAFIKNGESVVATQRLFRREFNIGRHGAVPSRNTILKWVNDLRTTGNVMKKKPPGPTRTARTPESVERVREALLTSPGRSVRKQAQALRLSRSTVRRIVKHDLRFHPYKLAIVQQLKPTDFPQRNDFCLSMLSMLEVNEDAVLFMSDEAHFHLDGFVNRQNCRYHASENPQQLMNGPYTVRKLRFGVQYRPNV</sequence>
<dbReference type="Pfam" id="PF16087">
    <property type="entry name" value="DUF4817"/>
    <property type="match status" value="1"/>
</dbReference>
<evidence type="ECO:0000259" key="2">
    <source>
        <dbReference type="Pfam" id="PF16087"/>
    </source>
</evidence>
<reference evidence="3" key="2">
    <citation type="submission" date="2014-07" db="EMBL/GenBank/DDBJ databases">
        <authorList>
            <person name="Hull J."/>
        </authorList>
    </citation>
    <scope>NUCLEOTIDE SEQUENCE</scope>
</reference>
<organism evidence="3">
    <name type="scientific">Lygus hesperus</name>
    <name type="common">Western plant bug</name>
    <dbReference type="NCBI Taxonomy" id="30085"/>
    <lineage>
        <taxon>Eukaryota</taxon>
        <taxon>Metazoa</taxon>
        <taxon>Ecdysozoa</taxon>
        <taxon>Arthropoda</taxon>
        <taxon>Hexapoda</taxon>
        <taxon>Insecta</taxon>
        <taxon>Pterygota</taxon>
        <taxon>Neoptera</taxon>
        <taxon>Paraneoptera</taxon>
        <taxon>Hemiptera</taxon>
        <taxon>Heteroptera</taxon>
        <taxon>Panheteroptera</taxon>
        <taxon>Cimicomorpha</taxon>
        <taxon>Miridae</taxon>
        <taxon>Mirini</taxon>
        <taxon>Lygus</taxon>
    </lineage>
</organism>
<dbReference type="InterPro" id="IPR009057">
    <property type="entry name" value="Homeodomain-like_sf"/>
</dbReference>
<evidence type="ECO:0000256" key="1">
    <source>
        <dbReference type="ARBA" id="ARBA00004123"/>
    </source>
</evidence>
<dbReference type="InterPro" id="IPR032135">
    <property type="entry name" value="DUF4817"/>
</dbReference>
<evidence type="ECO:0000313" key="3">
    <source>
        <dbReference type="EMBL" id="JAG27947.1"/>
    </source>
</evidence>
<accession>A0A0A9Y4G6</accession>
<dbReference type="EMBL" id="GBHO01015657">
    <property type="protein sequence ID" value="JAG27947.1"/>
    <property type="molecule type" value="Transcribed_RNA"/>
</dbReference>
<feature type="domain" description="DUF4817" evidence="2">
    <location>
        <begin position="27"/>
        <end position="80"/>
    </location>
</feature>